<sequence length="355" mass="37279">MSSRLDAIRARAEASGAASAVVTHLADIRWAVGFTGSNGVLVVTPEAAHFVTDGRYSVQARREVTSAEVHVPGYQLWEHIAESGWLRSASGAAFQSDHMTVQQRQKLDGLFGDVRWVPVAEMLVEDVAAKTPAEVEAVRQAQALTCEVFVSLLPLLQSGITEQEIATHIITEHLKRGASQMAFEPIVGSGPNGALPHARAGSRALQAGDLVVIDMGGYLDGYASDLTRTVAIGEPGEEARAAYAAVLAAQEAAIAGASAGVTGAALDALARGVLDDAGLAEYFTHSLGHGVGLDVHEWPRLSSAVQHVLPEGATVTIEPGVYVPDRFGLRIEDIIALTSTGCDNLTPLAKDLLVL</sequence>
<evidence type="ECO:0000259" key="6">
    <source>
        <dbReference type="Pfam" id="PF00557"/>
    </source>
</evidence>
<dbReference type="Pfam" id="PF01321">
    <property type="entry name" value="Creatinase_N"/>
    <property type="match status" value="1"/>
</dbReference>
<accession>A0A259TYX7</accession>
<dbReference type="InterPro" id="IPR029149">
    <property type="entry name" value="Creatin/AminoP/Spt16_N"/>
</dbReference>
<dbReference type="SUPFAM" id="SSF53092">
    <property type="entry name" value="Creatinase/prolidase N-terminal domain"/>
    <property type="match status" value="1"/>
</dbReference>
<dbReference type="Pfam" id="PF00557">
    <property type="entry name" value="Peptidase_M24"/>
    <property type="match status" value="1"/>
</dbReference>
<keyword evidence="4" id="KW-0482">Metalloprotease</keyword>
<dbReference type="EMBL" id="MQWB01000001">
    <property type="protein sequence ID" value="OZC02788.1"/>
    <property type="molecule type" value="Genomic_DNA"/>
</dbReference>
<dbReference type="PROSITE" id="PS00491">
    <property type="entry name" value="PROLINE_PEPTIDASE"/>
    <property type="match status" value="1"/>
</dbReference>
<evidence type="ECO:0000256" key="1">
    <source>
        <dbReference type="ARBA" id="ARBA00022670"/>
    </source>
</evidence>
<keyword evidence="3" id="KW-0378">Hydrolase</keyword>
<dbReference type="Gene3D" id="3.90.230.10">
    <property type="entry name" value="Creatinase/methionine aminopeptidase superfamily"/>
    <property type="match status" value="1"/>
</dbReference>
<keyword evidence="2 5" id="KW-0479">Metal-binding</keyword>
<dbReference type="InterPro" id="IPR050659">
    <property type="entry name" value="Peptidase_M24B"/>
</dbReference>
<dbReference type="GO" id="GO:0004177">
    <property type="term" value="F:aminopeptidase activity"/>
    <property type="evidence" value="ECO:0007669"/>
    <property type="project" value="UniProtKB-KW"/>
</dbReference>
<keyword evidence="9" id="KW-1185">Reference proteome</keyword>
<proteinExistence type="inferred from homology"/>
<evidence type="ECO:0000256" key="4">
    <source>
        <dbReference type="ARBA" id="ARBA00023049"/>
    </source>
</evidence>
<dbReference type="RefSeq" id="WP_094547390.1">
    <property type="nucleotide sequence ID" value="NZ_MQWB01000001.1"/>
</dbReference>
<dbReference type="PANTHER" id="PTHR46112:SF3">
    <property type="entry name" value="AMINOPEPTIDASE YPDF"/>
    <property type="match status" value="1"/>
</dbReference>
<keyword evidence="8" id="KW-0031">Aminopeptidase</keyword>
<dbReference type="OrthoDB" id="9806388at2"/>
<evidence type="ECO:0000256" key="5">
    <source>
        <dbReference type="RuleBase" id="RU000590"/>
    </source>
</evidence>
<dbReference type="InterPro" id="IPR001131">
    <property type="entry name" value="Peptidase_M24B_aminopep-P_CS"/>
</dbReference>
<evidence type="ECO:0000259" key="7">
    <source>
        <dbReference type="Pfam" id="PF01321"/>
    </source>
</evidence>
<dbReference type="Gene3D" id="3.40.350.10">
    <property type="entry name" value="Creatinase/prolidase N-terminal domain"/>
    <property type="match status" value="1"/>
</dbReference>
<organism evidence="8 9">
    <name type="scientific">Rubricoccus marinus</name>
    <dbReference type="NCBI Taxonomy" id="716817"/>
    <lineage>
        <taxon>Bacteria</taxon>
        <taxon>Pseudomonadati</taxon>
        <taxon>Rhodothermota</taxon>
        <taxon>Rhodothermia</taxon>
        <taxon>Rhodothermales</taxon>
        <taxon>Rubricoccaceae</taxon>
        <taxon>Rubricoccus</taxon>
    </lineage>
</organism>
<feature type="domain" description="Creatinase N-terminal" evidence="7">
    <location>
        <begin position="4"/>
        <end position="123"/>
    </location>
</feature>
<evidence type="ECO:0000256" key="2">
    <source>
        <dbReference type="ARBA" id="ARBA00022723"/>
    </source>
</evidence>
<evidence type="ECO:0000313" key="8">
    <source>
        <dbReference type="EMBL" id="OZC02788.1"/>
    </source>
</evidence>
<protein>
    <submittedName>
        <fullName evidence="8">Aminopeptidase</fullName>
    </submittedName>
</protein>
<comment type="caution">
    <text evidence="8">The sequence shown here is derived from an EMBL/GenBank/DDBJ whole genome shotgun (WGS) entry which is preliminary data.</text>
</comment>
<dbReference type="FunCoup" id="A0A259TYX7">
    <property type="interactions" value="59"/>
</dbReference>
<dbReference type="InterPro" id="IPR000994">
    <property type="entry name" value="Pept_M24"/>
</dbReference>
<keyword evidence="1" id="KW-0645">Protease</keyword>
<dbReference type="InterPro" id="IPR000587">
    <property type="entry name" value="Creatinase_N"/>
</dbReference>
<feature type="domain" description="Peptidase M24" evidence="6">
    <location>
        <begin position="136"/>
        <end position="338"/>
    </location>
</feature>
<reference evidence="8 9" key="1">
    <citation type="submission" date="2016-11" db="EMBL/GenBank/DDBJ databases">
        <title>Study of marine rhodopsin-containing bacteria.</title>
        <authorList>
            <person name="Yoshizawa S."/>
            <person name="Kumagai Y."/>
            <person name="Kogure K."/>
        </authorList>
    </citation>
    <scope>NUCLEOTIDE SEQUENCE [LARGE SCALE GENOMIC DNA]</scope>
    <source>
        <strain evidence="8 9">SG-29</strain>
    </source>
</reference>
<evidence type="ECO:0000256" key="3">
    <source>
        <dbReference type="ARBA" id="ARBA00022801"/>
    </source>
</evidence>
<dbReference type="Proteomes" id="UP000216446">
    <property type="component" value="Unassembled WGS sequence"/>
</dbReference>
<name>A0A259TYX7_9BACT</name>
<dbReference type="AlphaFoldDB" id="A0A259TYX7"/>
<dbReference type="PANTHER" id="PTHR46112">
    <property type="entry name" value="AMINOPEPTIDASE"/>
    <property type="match status" value="1"/>
</dbReference>
<dbReference type="GO" id="GO:0046872">
    <property type="term" value="F:metal ion binding"/>
    <property type="evidence" value="ECO:0007669"/>
    <property type="project" value="UniProtKB-KW"/>
</dbReference>
<gene>
    <name evidence="8" type="ORF">BSZ36_07255</name>
</gene>
<dbReference type="GO" id="GO:0006508">
    <property type="term" value="P:proteolysis"/>
    <property type="evidence" value="ECO:0007669"/>
    <property type="project" value="UniProtKB-KW"/>
</dbReference>
<evidence type="ECO:0000313" key="9">
    <source>
        <dbReference type="Proteomes" id="UP000216446"/>
    </source>
</evidence>
<dbReference type="InParanoid" id="A0A259TYX7"/>
<dbReference type="InterPro" id="IPR036005">
    <property type="entry name" value="Creatinase/aminopeptidase-like"/>
</dbReference>
<comment type="similarity">
    <text evidence="5">Belongs to the peptidase M24B family.</text>
</comment>
<dbReference type="GO" id="GO:0008237">
    <property type="term" value="F:metallopeptidase activity"/>
    <property type="evidence" value="ECO:0007669"/>
    <property type="project" value="UniProtKB-KW"/>
</dbReference>
<dbReference type="SUPFAM" id="SSF55920">
    <property type="entry name" value="Creatinase/aminopeptidase"/>
    <property type="match status" value="1"/>
</dbReference>